<sequence>MDTPQSVSESSPTHRNLYQCGTCSQSHFIETPKKSPISVPCVASGSAESDLSIPVHTEYSDLLRRHSALHSSPGNKQALRRRHHGGKPHIAPRASQACSACADDHLKCDEDKPCARCRRRNIECVAPPKSTQNCAQLLPPNADEQAARGASNCVSESERPVEAGEEGAGETHSLVTPPVDMPTSQAWPQEVSEFHPMEPEEAPSRIHPDFISQELRDELAAASLFTEPPSGVRTPRGLITFALPTDLDLNMVDLGFLESYNSHIPFEFDGQAPSVPLAESPFEARAREAEEGTRGGTRSIQHLRWRFVPAPQDHGYCEHENLLLPTDARTSTMTPQEIDEANSSPCATEPSLDLSSRDKILGIVLSQMKHPISAVLSSFPSVQLLDSLIRYYLTAPFSSAHSWIHRGTFNPQKLCPELLLAMAAAGAVLTPDPALRKLGFAMQEVVRLQLPSVFEGNNTTIRDLHLHQAYLLYLEIGLWSGNSRKIEISEAFRQPLVTMVRRGGMFHHSAYAPLPTQLDEAGHSLSEAWHAWAYKEAYKRLVYRLFRLEAQVSMALLTAPLITYAEMSLPLPAPSSLWDARSALQWKEACNALSASASSSANARIPTLGECVADFEFLESSRRIADIRLTCGAVIHSIWGLVWEFRQLSSLLAAGSRYWDGDLLMASRHSQLRRILDCFRMAHGAEAPVQLHLVLMHMYVSVEEVEVLATSEDPSRALALDQPASALREWVGSEQARHAIWHAGQVVRAIRMLPLQTLRDLMAIALYHASLTLWAYGIVYLRVICPDRQLAVAPALGINIWLDGLETEDVHRYIALQRGVPVLQSPGDAREAVRIEDPTAVLTMMIEIMQHNHYHEVFTQTPPLVANLIHLLRRLRDVSK</sequence>
<dbReference type="Proteomes" id="UP000000560">
    <property type="component" value="Chromosome VI"/>
</dbReference>
<evidence type="ECO:0000256" key="1">
    <source>
        <dbReference type="ARBA" id="ARBA00022723"/>
    </source>
</evidence>
<evidence type="ECO:0000313" key="10">
    <source>
        <dbReference type="EMBL" id="CBF82802.1"/>
    </source>
</evidence>
<dbReference type="eggNOG" id="KOG1721">
    <property type="taxonomic scope" value="Eukaryota"/>
</dbReference>
<evidence type="ECO:0000259" key="9">
    <source>
        <dbReference type="PROSITE" id="PS50048"/>
    </source>
</evidence>
<dbReference type="InParanoid" id="C8VHN1"/>
<dbReference type="HOGENOM" id="CLU_003487_0_1_1"/>
<dbReference type="PROSITE" id="PS50048">
    <property type="entry name" value="ZN2_CY6_FUNGAL_2"/>
    <property type="match status" value="1"/>
</dbReference>
<dbReference type="InterPro" id="IPR036864">
    <property type="entry name" value="Zn2-C6_fun-type_DNA-bd_sf"/>
</dbReference>
<keyword evidence="5" id="KW-0804">Transcription</keyword>
<keyword evidence="4" id="KW-0238">DNA-binding</keyword>
<evidence type="ECO:0000256" key="8">
    <source>
        <dbReference type="SAM" id="Phobius"/>
    </source>
</evidence>
<dbReference type="OrthoDB" id="40579at2759"/>
<dbReference type="EMBL" id="BN001306">
    <property type="protein sequence ID" value="CBF82802.1"/>
    <property type="molecule type" value="Genomic_DNA"/>
</dbReference>
<dbReference type="InterPro" id="IPR001138">
    <property type="entry name" value="Zn2Cys6_DnaBD"/>
</dbReference>
<feature type="compositionally biased region" description="Basic residues" evidence="7">
    <location>
        <begin position="78"/>
        <end position="87"/>
    </location>
</feature>
<gene>
    <name evidence="10" type="ORF">ANIA_03391</name>
</gene>
<keyword evidence="8" id="KW-1133">Transmembrane helix</keyword>
<dbReference type="GO" id="GO:0000981">
    <property type="term" value="F:DNA-binding transcription factor activity, RNA polymerase II-specific"/>
    <property type="evidence" value="ECO:0007669"/>
    <property type="project" value="InterPro"/>
</dbReference>
<evidence type="ECO:0000256" key="6">
    <source>
        <dbReference type="ARBA" id="ARBA00023242"/>
    </source>
</evidence>
<keyword evidence="8" id="KW-0472">Membrane</keyword>
<keyword evidence="3" id="KW-0805">Transcription regulation</keyword>
<keyword evidence="8" id="KW-0812">Transmembrane</keyword>
<dbReference type="PANTHER" id="PTHR47660">
    <property type="entry name" value="TRANSCRIPTION FACTOR WITH C2H2 AND ZN(2)-CYS(6) DNA BINDING DOMAIN (EUROFUNG)-RELATED-RELATED"/>
    <property type="match status" value="1"/>
</dbReference>
<dbReference type="PANTHER" id="PTHR47660:SF7">
    <property type="entry name" value="TRANSCRIPTION FACTOR WITH C2H2 AND ZN(2)-CYS(6) DNA BINDING DOMAIN (EUROFUNG)"/>
    <property type="match status" value="1"/>
</dbReference>
<dbReference type="Gene3D" id="4.10.240.10">
    <property type="entry name" value="Zn(2)-C6 fungal-type DNA-binding domain"/>
    <property type="match status" value="1"/>
</dbReference>
<feature type="domain" description="Zn(2)-C6 fungal-type" evidence="9">
    <location>
        <begin position="97"/>
        <end position="126"/>
    </location>
</feature>
<evidence type="ECO:0000256" key="7">
    <source>
        <dbReference type="SAM" id="MobiDB-lite"/>
    </source>
</evidence>
<feature type="region of interest" description="Disordered" evidence="7">
    <location>
        <begin position="145"/>
        <end position="180"/>
    </location>
</feature>
<dbReference type="VEuPathDB" id="FungiDB:AN3391"/>
<dbReference type="GeneID" id="2874439"/>
<dbReference type="SUPFAM" id="SSF57701">
    <property type="entry name" value="Zn2/Cys6 DNA-binding domain"/>
    <property type="match status" value="1"/>
</dbReference>
<dbReference type="RefSeq" id="XP_050468386.1">
    <property type="nucleotide sequence ID" value="XM_050612465.1"/>
</dbReference>
<keyword evidence="1" id="KW-0479">Metal-binding</keyword>
<dbReference type="GO" id="GO:0003677">
    <property type="term" value="F:DNA binding"/>
    <property type="evidence" value="ECO:0007669"/>
    <property type="project" value="UniProtKB-KW"/>
</dbReference>
<dbReference type="Pfam" id="PF04082">
    <property type="entry name" value="Fungal_trans"/>
    <property type="match status" value="1"/>
</dbReference>
<reference evidence="11" key="1">
    <citation type="journal article" date="2005" name="Nature">
        <title>Sequencing of Aspergillus nidulans and comparative analysis with A. fumigatus and A. oryzae.</title>
        <authorList>
            <person name="Galagan J.E."/>
            <person name="Calvo S.E."/>
            <person name="Cuomo C."/>
            <person name="Ma L.J."/>
            <person name="Wortman J.R."/>
            <person name="Batzoglou S."/>
            <person name="Lee S.I."/>
            <person name="Basturkmen M."/>
            <person name="Spevak C.C."/>
            <person name="Clutterbuck J."/>
            <person name="Kapitonov V."/>
            <person name="Jurka J."/>
            <person name="Scazzocchio C."/>
            <person name="Farman M."/>
            <person name="Butler J."/>
            <person name="Purcell S."/>
            <person name="Harris S."/>
            <person name="Braus G.H."/>
            <person name="Draht O."/>
            <person name="Busch S."/>
            <person name="D'Enfert C."/>
            <person name="Bouchier C."/>
            <person name="Goldman G.H."/>
            <person name="Bell-Pedersen D."/>
            <person name="Griffiths-Jones S."/>
            <person name="Doonan J.H."/>
            <person name="Yu J."/>
            <person name="Vienken K."/>
            <person name="Pain A."/>
            <person name="Freitag M."/>
            <person name="Selker E.U."/>
            <person name="Archer D.B."/>
            <person name="Penalva M.A."/>
            <person name="Oakley B.R."/>
            <person name="Momany M."/>
            <person name="Tanaka T."/>
            <person name="Kumagai T."/>
            <person name="Asai K."/>
            <person name="Machida M."/>
            <person name="Nierman W.C."/>
            <person name="Denning D.W."/>
            <person name="Caddick M."/>
            <person name="Hynes M."/>
            <person name="Paoletti M."/>
            <person name="Fischer R."/>
            <person name="Miller B."/>
            <person name="Dyer P."/>
            <person name="Sachs M.S."/>
            <person name="Osmani S.A."/>
            <person name="Birren B.W."/>
        </authorList>
    </citation>
    <scope>NUCLEOTIDE SEQUENCE [LARGE SCALE GENOMIC DNA]</scope>
    <source>
        <strain evidence="11">FGSC A4 / ATCC 38163 / CBS 112.46 / NRRL 194 / M139</strain>
    </source>
</reference>
<dbReference type="AlphaFoldDB" id="C8VHN1"/>
<proteinExistence type="predicted"/>
<dbReference type="GO" id="GO:0008270">
    <property type="term" value="F:zinc ion binding"/>
    <property type="evidence" value="ECO:0007669"/>
    <property type="project" value="InterPro"/>
</dbReference>
<protein>
    <submittedName>
        <fullName evidence="10">Transcription factor with C2H2 and Zn(2)-Cys(6) DNA binding domain (Eurofung)</fullName>
    </submittedName>
</protein>
<dbReference type="GO" id="GO:0006351">
    <property type="term" value="P:DNA-templated transcription"/>
    <property type="evidence" value="ECO:0007669"/>
    <property type="project" value="InterPro"/>
</dbReference>
<keyword evidence="11" id="KW-1185">Reference proteome</keyword>
<feature type="transmembrane region" description="Helical" evidence="8">
    <location>
        <begin position="761"/>
        <end position="781"/>
    </location>
</feature>
<evidence type="ECO:0000256" key="4">
    <source>
        <dbReference type="ARBA" id="ARBA00023125"/>
    </source>
</evidence>
<dbReference type="OMA" id="SMQRLRW"/>
<accession>C8VHN1</accession>
<dbReference type="Pfam" id="PF00172">
    <property type="entry name" value="Zn_clus"/>
    <property type="match status" value="1"/>
</dbReference>
<name>C8VHN1_EMENI</name>
<keyword evidence="6" id="KW-0539">Nucleus</keyword>
<dbReference type="KEGG" id="ani:ANIA_03391"/>
<feature type="region of interest" description="Disordered" evidence="7">
    <location>
        <begin position="68"/>
        <end position="94"/>
    </location>
</feature>
<evidence type="ECO:0000313" key="11">
    <source>
        <dbReference type="Proteomes" id="UP000000560"/>
    </source>
</evidence>
<keyword evidence="2" id="KW-0862">Zinc</keyword>
<evidence type="ECO:0000256" key="3">
    <source>
        <dbReference type="ARBA" id="ARBA00023015"/>
    </source>
</evidence>
<organism evidence="10 11">
    <name type="scientific">Emericella nidulans (strain FGSC A4 / ATCC 38163 / CBS 112.46 / NRRL 194 / M139)</name>
    <name type="common">Aspergillus nidulans</name>
    <dbReference type="NCBI Taxonomy" id="227321"/>
    <lineage>
        <taxon>Eukaryota</taxon>
        <taxon>Fungi</taxon>
        <taxon>Dikarya</taxon>
        <taxon>Ascomycota</taxon>
        <taxon>Pezizomycotina</taxon>
        <taxon>Eurotiomycetes</taxon>
        <taxon>Eurotiomycetidae</taxon>
        <taxon>Eurotiales</taxon>
        <taxon>Aspergillaceae</taxon>
        <taxon>Aspergillus</taxon>
        <taxon>Aspergillus subgen. Nidulantes</taxon>
    </lineage>
</organism>
<dbReference type="InterPro" id="IPR007219">
    <property type="entry name" value="XnlR_reg_dom"/>
</dbReference>
<reference evidence="11" key="2">
    <citation type="journal article" date="2009" name="Fungal Genet. Biol.">
        <title>The 2008 update of the Aspergillus nidulans genome annotation: a community effort.</title>
        <authorList>
            <person name="Wortman J.R."/>
            <person name="Gilsenan J.M."/>
            <person name="Joardar V."/>
            <person name="Deegan J."/>
            <person name="Clutterbuck J."/>
            <person name="Andersen M.R."/>
            <person name="Archer D."/>
            <person name="Bencina M."/>
            <person name="Braus G."/>
            <person name="Coutinho P."/>
            <person name="von Dohren H."/>
            <person name="Doonan J."/>
            <person name="Driessen A.J."/>
            <person name="Durek P."/>
            <person name="Espeso E."/>
            <person name="Fekete E."/>
            <person name="Flipphi M."/>
            <person name="Estrada C.G."/>
            <person name="Geysens S."/>
            <person name="Goldman G."/>
            <person name="de Groot P.W."/>
            <person name="Hansen K."/>
            <person name="Harris S.D."/>
            <person name="Heinekamp T."/>
            <person name="Helmstaedt K."/>
            <person name="Henrissat B."/>
            <person name="Hofmann G."/>
            <person name="Homan T."/>
            <person name="Horio T."/>
            <person name="Horiuchi H."/>
            <person name="James S."/>
            <person name="Jones M."/>
            <person name="Karaffa L."/>
            <person name="Karanyi Z."/>
            <person name="Kato M."/>
            <person name="Keller N."/>
            <person name="Kelly D.E."/>
            <person name="Kiel J.A."/>
            <person name="Kim J.M."/>
            <person name="van der Klei I.J."/>
            <person name="Klis F.M."/>
            <person name="Kovalchuk A."/>
            <person name="Krasevec N."/>
            <person name="Kubicek C.P."/>
            <person name="Liu B."/>
            <person name="Maccabe A."/>
            <person name="Meyer V."/>
            <person name="Mirabito P."/>
            <person name="Miskei M."/>
            <person name="Mos M."/>
            <person name="Mullins J."/>
            <person name="Nelson D.R."/>
            <person name="Nielsen J."/>
            <person name="Oakley B.R."/>
            <person name="Osmani S.A."/>
            <person name="Pakula T."/>
            <person name="Paszewski A."/>
            <person name="Paulsen I."/>
            <person name="Pilsyk S."/>
            <person name="Pocsi I."/>
            <person name="Punt P.J."/>
            <person name="Ram A.F."/>
            <person name="Ren Q."/>
            <person name="Robellet X."/>
            <person name="Robson G."/>
            <person name="Seiboth B."/>
            <person name="van Solingen P."/>
            <person name="Specht T."/>
            <person name="Sun J."/>
            <person name="Taheri-Talesh N."/>
            <person name="Takeshita N."/>
            <person name="Ussery D."/>
            <person name="vanKuyk P.A."/>
            <person name="Visser H."/>
            <person name="van de Vondervoort P.J."/>
            <person name="de Vries R.P."/>
            <person name="Walton J."/>
            <person name="Xiang X."/>
            <person name="Xiong Y."/>
            <person name="Zeng A.P."/>
            <person name="Brandt B.W."/>
            <person name="Cornell M.J."/>
            <person name="van den Hondel C.A."/>
            <person name="Visser J."/>
            <person name="Oliver S.G."/>
            <person name="Turner G."/>
        </authorList>
    </citation>
    <scope>GENOME REANNOTATION</scope>
    <source>
        <strain evidence="11">FGSC A4 / ATCC 38163 / CBS 112.46 / NRRL 194 / M139</strain>
    </source>
</reference>
<dbReference type="PROSITE" id="PS00463">
    <property type="entry name" value="ZN2_CY6_FUNGAL_1"/>
    <property type="match status" value="1"/>
</dbReference>
<evidence type="ECO:0000256" key="2">
    <source>
        <dbReference type="ARBA" id="ARBA00022833"/>
    </source>
</evidence>
<evidence type="ECO:0000256" key="5">
    <source>
        <dbReference type="ARBA" id="ARBA00023163"/>
    </source>
</evidence>
<dbReference type="SMART" id="SM00066">
    <property type="entry name" value="GAL4"/>
    <property type="match status" value="1"/>
</dbReference>
<dbReference type="CDD" id="cd00067">
    <property type="entry name" value="GAL4"/>
    <property type="match status" value="1"/>
</dbReference>